<name>A0AAE1C0G2_9PEZI</name>
<dbReference type="AlphaFoldDB" id="A0AAE1C0G2"/>
<evidence type="ECO:0000313" key="2">
    <source>
        <dbReference type="EMBL" id="KAK3673928.1"/>
    </source>
</evidence>
<accession>A0AAE1C0G2</accession>
<protein>
    <submittedName>
        <fullName evidence="2">Uncharacterized protein</fullName>
    </submittedName>
</protein>
<dbReference type="Proteomes" id="UP001274830">
    <property type="component" value="Unassembled WGS sequence"/>
</dbReference>
<keyword evidence="3" id="KW-1185">Reference proteome</keyword>
<feature type="compositionally biased region" description="Basic and acidic residues" evidence="1">
    <location>
        <begin position="198"/>
        <end position="214"/>
    </location>
</feature>
<organism evidence="2 3">
    <name type="scientific">Recurvomyces mirabilis</name>
    <dbReference type="NCBI Taxonomy" id="574656"/>
    <lineage>
        <taxon>Eukaryota</taxon>
        <taxon>Fungi</taxon>
        <taxon>Dikarya</taxon>
        <taxon>Ascomycota</taxon>
        <taxon>Pezizomycotina</taxon>
        <taxon>Dothideomycetes</taxon>
        <taxon>Dothideomycetidae</taxon>
        <taxon>Mycosphaerellales</taxon>
        <taxon>Teratosphaeriaceae</taxon>
        <taxon>Recurvomyces</taxon>
    </lineage>
</organism>
<feature type="region of interest" description="Disordered" evidence="1">
    <location>
        <begin position="188"/>
        <end position="247"/>
    </location>
</feature>
<proteinExistence type="predicted"/>
<sequence length="323" mass="35651">MPFHDVSLRTEMKRYFMLQDIVQPTVRDTQLELVGAVTVPVSIEELSSSLRDPGQIWDPFRTGAGAAPVIGRRRVLHALQAMVLVEDQRSNAAGRVAEQEQLQLDIESRKADMTDLDQGKEENKQASRQLQRWLEQAQVSLEANREDTAGRLNDENLHSLLFGISGPEEQSTKPSGQEFEPLVQKLVDGEQPPLDTPSAEKPHFGVAGPKHEENDPIEEEAERNKAKQEGIPQTEAPQAGARDQDGSMMPASIRPLFEALNNGGDFRSFMIEARDVLVAECLSAEAAIKNIAATTSRCSRITRLVGIHGYQAGHQYGPLKSSI</sequence>
<comment type="caution">
    <text evidence="2">The sequence shown here is derived from an EMBL/GenBank/DDBJ whole genome shotgun (WGS) entry which is preliminary data.</text>
</comment>
<gene>
    <name evidence="2" type="ORF">LTR78_006130</name>
</gene>
<evidence type="ECO:0000256" key="1">
    <source>
        <dbReference type="SAM" id="MobiDB-lite"/>
    </source>
</evidence>
<evidence type="ECO:0000313" key="3">
    <source>
        <dbReference type="Proteomes" id="UP001274830"/>
    </source>
</evidence>
<dbReference type="EMBL" id="JAUTXT010000022">
    <property type="protein sequence ID" value="KAK3673928.1"/>
    <property type="molecule type" value="Genomic_DNA"/>
</dbReference>
<reference evidence="2" key="1">
    <citation type="submission" date="2023-07" db="EMBL/GenBank/DDBJ databases">
        <title>Black Yeasts Isolated from many extreme environments.</title>
        <authorList>
            <person name="Coleine C."/>
            <person name="Stajich J.E."/>
            <person name="Selbmann L."/>
        </authorList>
    </citation>
    <scope>NUCLEOTIDE SEQUENCE</scope>
    <source>
        <strain evidence="2">CCFEE 5485</strain>
    </source>
</reference>